<proteinExistence type="predicted"/>
<reference evidence="2" key="1">
    <citation type="submission" date="2020-10" db="EMBL/GenBank/DDBJ databases">
        <title>Taxonomic study of unclassified bacteria belonging to the class Ktedonobacteria.</title>
        <authorList>
            <person name="Yabe S."/>
            <person name="Wang C.M."/>
            <person name="Zheng Y."/>
            <person name="Sakai Y."/>
            <person name="Cavaletti L."/>
            <person name="Monciardini P."/>
            <person name="Donadio S."/>
        </authorList>
    </citation>
    <scope>NUCLEOTIDE SEQUENCE</scope>
    <source>
        <strain evidence="2">ID150040</strain>
    </source>
</reference>
<comment type="caution">
    <text evidence="2">The sequence shown here is derived from an EMBL/GenBank/DDBJ whole genome shotgun (WGS) entry which is preliminary data.</text>
</comment>
<dbReference type="PANTHER" id="PTHR35604">
    <property type="entry name" value="TRANSPOSASE INSH FOR INSERTION SEQUENCE ELEMENT IS5A-RELATED"/>
    <property type="match status" value="1"/>
</dbReference>
<evidence type="ECO:0000313" key="2">
    <source>
        <dbReference type="EMBL" id="GHO90261.1"/>
    </source>
</evidence>
<gene>
    <name evidence="2" type="ORF">KSF_003090</name>
</gene>
<dbReference type="Proteomes" id="UP000597444">
    <property type="component" value="Unassembled WGS sequence"/>
</dbReference>
<protein>
    <recommendedName>
        <fullName evidence="1">Transposase InsH N-terminal domain-containing protein</fullName>
    </recommendedName>
</protein>
<dbReference type="PANTHER" id="PTHR35604:SF2">
    <property type="entry name" value="TRANSPOSASE INSH FOR INSERTION SEQUENCE ELEMENT IS5A-RELATED"/>
    <property type="match status" value="1"/>
</dbReference>
<dbReference type="RefSeq" id="WP_220201240.1">
    <property type="nucleotide sequence ID" value="NZ_BNJK01000001.1"/>
</dbReference>
<dbReference type="Pfam" id="PF05598">
    <property type="entry name" value="DUF772"/>
    <property type="match status" value="1"/>
</dbReference>
<sequence length="255" mass="29784">MSMQPHRIDPVPAETAHVARAAFRKGNLYLRLRDELGSLYADEQFADLFARRGQPAEAPWRLALVCVFQFLEDLSDRQAADAVRSRIDWKYALGLELTDEGFDASVLCEFRARLLVHEAEQRLFEHLVEQLQQRGWIKKRGVQRTDSTHVLAAVRRLNRLELLGEILRTVLNALAEQEGEWLKQWVPIAWFERYSQRVEEWRWPGAKGHQEQVMDQIGQDGLRLLIEVWSESAPQLLKSLPEVEGLRKMWVQQFF</sequence>
<dbReference type="EMBL" id="BNJK01000001">
    <property type="protein sequence ID" value="GHO90261.1"/>
    <property type="molecule type" value="Genomic_DNA"/>
</dbReference>
<dbReference type="InterPro" id="IPR008490">
    <property type="entry name" value="Transposase_InsH_N"/>
</dbReference>
<keyword evidence="3" id="KW-1185">Reference proteome</keyword>
<dbReference type="AlphaFoldDB" id="A0A8J3IIH2"/>
<name>A0A8J3IIH2_9CHLR</name>
<evidence type="ECO:0000313" key="3">
    <source>
        <dbReference type="Proteomes" id="UP000597444"/>
    </source>
</evidence>
<feature type="domain" description="Transposase InsH N-terminal" evidence="1">
    <location>
        <begin position="25"/>
        <end position="113"/>
    </location>
</feature>
<evidence type="ECO:0000259" key="1">
    <source>
        <dbReference type="Pfam" id="PF05598"/>
    </source>
</evidence>
<accession>A0A8J3IIH2</accession>
<organism evidence="2 3">
    <name type="scientific">Reticulibacter mediterranei</name>
    <dbReference type="NCBI Taxonomy" id="2778369"/>
    <lineage>
        <taxon>Bacteria</taxon>
        <taxon>Bacillati</taxon>
        <taxon>Chloroflexota</taxon>
        <taxon>Ktedonobacteria</taxon>
        <taxon>Ktedonobacterales</taxon>
        <taxon>Reticulibacteraceae</taxon>
        <taxon>Reticulibacter</taxon>
    </lineage>
</organism>